<proteinExistence type="predicted"/>
<dbReference type="VEuPathDB" id="FungiDB:AeMF1_010106"/>
<organism evidence="2 3">
    <name type="scientific">Aphanomyces euteiches</name>
    <dbReference type="NCBI Taxonomy" id="100861"/>
    <lineage>
        <taxon>Eukaryota</taxon>
        <taxon>Sar</taxon>
        <taxon>Stramenopiles</taxon>
        <taxon>Oomycota</taxon>
        <taxon>Saprolegniomycetes</taxon>
        <taxon>Saprolegniales</taxon>
        <taxon>Verrucalvaceae</taxon>
        <taxon>Aphanomyces</taxon>
    </lineage>
</organism>
<evidence type="ECO:0000313" key="3">
    <source>
        <dbReference type="Proteomes" id="UP000481153"/>
    </source>
</evidence>
<sequence length="99" mass="11599">METAARSPTEEKNIDSMRLEAIQKLNDMRDQLLNYHKAVMASTLKEPCVKQESTNVNDTSKSELQAEWYKEKQQLQTNLQQALRRNEELAMEIAQFRLQ</sequence>
<protein>
    <submittedName>
        <fullName evidence="2">Uncharacterized protein</fullName>
    </submittedName>
</protein>
<keyword evidence="3" id="KW-1185">Reference proteome</keyword>
<reference evidence="2 3" key="1">
    <citation type="submission" date="2019-07" db="EMBL/GenBank/DDBJ databases">
        <title>Genomics analysis of Aphanomyces spp. identifies a new class of oomycete effector associated with host adaptation.</title>
        <authorList>
            <person name="Gaulin E."/>
        </authorList>
    </citation>
    <scope>NUCLEOTIDE SEQUENCE [LARGE SCALE GENOMIC DNA]</scope>
    <source>
        <strain evidence="2 3">ATCC 201684</strain>
    </source>
</reference>
<accession>A0A6G0X4A2</accession>
<keyword evidence="1" id="KW-0175">Coiled coil</keyword>
<name>A0A6G0X4A2_9STRA</name>
<gene>
    <name evidence="2" type="ORF">Ae201684_008733</name>
</gene>
<feature type="coiled-coil region" evidence="1">
    <location>
        <begin position="65"/>
        <end position="99"/>
    </location>
</feature>
<dbReference type="Proteomes" id="UP000481153">
    <property type="component" value="Unassembled WGS sequence"/>
</dbReference>
<dbReference type="EMBL" id="VJMJ01000109">
    <property type="protein sequence ID" value="KAF0734663.1"/>
    <property type="molecule type" value="Genomic_DNA"/>
</dbReference>
<evidence type="ECO:0000313" key="2">
    <source>
        <dbReference type="EMBL" id="KAF0734663.1"/>
    </source>
</evidence>
<comment type="caution">
    <text evidence="2">The sequence shown here is derived from an EMBL/GenBank/DDBJ whole genome shotgun (WGS) entry which is preliminary data.</text>
</comment>
<evidence type="ECO:0000256" key="1">
    <source>
        <dbReference type="SAM" id="Coils"/>
    </source>
</evidence>
<dbReference type="AlphaFoldDB" id="A0A6G0X4A2"/>